<accession>A0A146L611</accession>
<name>A0A146L611_LYGHE</name>
<gene>
    <name evidence="2" type="ORF">g.48082</name>
</gene>
<evidence type="ECO:0000256" key="1">
    <source>
        <dbReference type="SAM" id="MobiDB-lite"/>
    </source>
</evidence>
<dbReference type="SUPFAM" id="SSF54403">
    <property type="entry name" value="Cystatin/monellin"/>
    <property type="match status" value="1"/>
</dbReference>
<reference evidence="2" key="1">
    <citation type="journal article" date="2016" name="Gigascience">
        <title>De novo construction of an expanded transcriptome assembly for the western tarnished plant bug, Lygus hesperus.</title>
        <authorList>
            <person name="Tassone E.E."/>
            <person name="Geib S.M."/>
            <person name="Hall B."/>
            <person name="Fabrick J.A."/>
            <person name="Brent C.S."/>
            <person name="Hull J.J."/>
        </authorList>
    </citation>
    <scope>NUCLEOTIDE SEQUENCE</scope>
</reference>
<protein>
    <recommendedName>
        <fullName evidence="3">Cystatin domain-containing protein</fullName>
    </recommendedName>
</protein>
<dbReference type="Gene3D" id="3.10.450.10">
    <property type="match status" value="1"/>
</dbReference>
<evidence type="ECO:0000313" key="2">
    <source>
        <dbReference type="EMBL" id="JAQ02597.1"/>
    </source>
</evidence>
<dbReference type="InterPro" id="IPR046350">
    <property type="entry name" value="Cystatin_sf"/>
</dbReference>
<feature type="region of interest" description="Disordered" evidence="1">
    <location>
        <begin position="1"/>
        <end position="70"/>
    </location>
</feature>
<dbReference type="AlphaFoldDB" id="A0A146L611"/>
<feature type="compositionally biased region" description="Basic residues" evidence="1">
    <location>
        <begin position="43"/>
        <end position="62"/>
    </location>
</feature>
<evidence type="ECO:0008006" key="3">
    <source>
        <dbReference type="Google" id="ProtNLM"/>
    </source>
</evidence>
<dbReference type="EMBL" id="GDHC01016032">
    <property type="protein sequence ID" value="JAQ02597.1"/>
    <property type="molecule type" value="Transcribed_RNA"/>
</dbReference>
<organism evidence="2">
    <name type="scientific">Lygus hesperus</name>
    <name type="common">Western plant bug</name>
    <dbReference type="NCBI Taxonomy" id="30085"/>
    <lineage>
        <taxon>Eukaryota</taxon>
        <taxon>Metazoa</taxon>
        <taxon>Ecdysozoa</taxon>
        <taxon>Arthropoda</taxon>
        <taxon>Hexapoda</taxon>
        <taxon>Insecta</taxon>
        <taxon>Pterygota</taxon>
        <taxon>Neoptera</taxon>
        <taxon>Paraneoptera</taxon>
        <taxon>Hemiptera</taxon>
        <taxon>Heteroptera</taxon>
        <taxon>Panheteroptera</taxon>
        <taxon>Cimicomorpha</taxon>
        <taxon>Miridae</taxon>
        <taxon>Mirini</taxon>
        <taxon>Lygus</taxon>
    </lineage>
</organism>
<proteinExistence type="predicted"/>
<feature type="compositionally biased region" description="Polar residues" evidence="1">
    <location>
        <begin position="29"/>
        <end position="41"/>
    </location>
</feature>
<sequence>MSENTTNHQDMGESASVPQPSHYRRDQNCTENHANDGNNSTHNQHKHRTHHTHHAGKPHGSHRPSGVENRYLMGGFENTQITDDDRQFFDSIQGDLCGKLKISHQDSVLELTGVRKQIVAGVNYIFSFNVNGQPHEAKVWQRLPHVGGHQVTYVHHV</sequence>